<dbReference type="InterPro" id="IPR052752">
    <property type="entry name" value="NACHT-WD_repeat"/>
</dbReference>
<accession>A0ABM1SRG3</accession>
<dbReference type="RefSeq" id="XP_022246219.1">
    <property type="nucleotide sequence ID" value="XM_022390511.1"/>
</dbReference>
<dbReference type="Proteomes" id="UP000694941">
    <property type="component" value="Unplaced"/>
</dbReference>
<dbReference type="GeneID" id="111086686"/>
<sequence>MGSVCSARKQRPVSSMELTESGSQYIEINSAEDITCSQHTCENIESSSCDHWACPTFVSHVESVHFSNTSMKTKPFRVLNVESETELVSSVSSLNDPGVHASEEGQQLFGHRSFKGVPSIQDLPTSISCLLTGQVFEEFSPQPLKLINIYICAEFYDSQVERLALMERVFPDLRLFCARNDYELNVVDLHWGVPGDCLDDHSFRDVCLDTLRELKKRGKLIVLIFLNEQLECSNLPRNIVSSDFEFISKNVQSSEDKELLYKWYLINENIVPPCYLLQPISDYLPGIISDCHNKRQEAIDQWRKESKEMIEVLKSVMTDEQKIKYMQSGCMLFKCTDILQVVISIFKNVGSGNVK</sequence>
<dbReference type="PANTHER" id="PTHR19871">
    <property type="entry name" value="BETA TRANSDUCIN-RELATED PROTEIN"/>
    <property type="match status" value="1"/>
</dbReference>
<dbReference type="PANTHER" id="PTHR19871:SF37">
    <property type="entry name" value="GH25853P"/>
    <property type="match status" value="1"/>
</dbReference>
<organism evidence="1 2">
    <name type="scientific">Limulus polyphemus</name>
    <name type="common">Atlantic horseshoe crab</name>
    <dbReference type="NCBI Taxonomy" id="6850"/>
    <lineage>
        <taxon>Eukaryota</taxon>
        <taxon>Metazoa</taxon>
        <taxon>Ecdysozoa</taxon>
        <taxon>Arthropoda</taxon>
        <taxon>Chelicerata</taxon>
        <taxon>Merostomata</taxon>
        <taxon>Xiphosura</taxon>
        <taxon>Limulidae</taxon>
        <taxon>Limulus</taxon>
    </lineage>
</organism>
<evidence type="ECO:0000313" key="1">
    <source>
        <dbReference type="Proteomes" id="UP000694941"/>
    </source>
</evidence>
<gene>
    <name evidence="2" type="primary">LOC111086686</name>
</gene>
<name>A0ABM1SRG3_LIMPO</name>
<proteinExistence type="predicted"/>
<protein>
    <submittedName>
        <fullName evidence="2">NACHT and WD repeat domain-containing protein 2-like</fullName>
    </submittedName>
</protein>
<keyword evidence="1" id="KW-1185">Reference proteome</keyword>
<evidence type="ECO:0000313" key="2">
    <source>
        <dbReference type="RefSeq" id="XP_022246219.1"/>
    </source>
</evidence>
<reference evidence="2" key="1">
    <citation type="submission" date="2025-08" db="UniProtKB">
        <authorList>
            <consortium name="RefSeq"/>
        </authorList>
    </citation>
    <scope>IDENTIFICATION</scope>
    <source>
        <tissue evidence="2">Muscle</tissue>
    </source>
</reference>